<evidence type="ECO:0008006" key="4">
    <source>
        <dbReference type="Google" id="ProtNLM"/>
    </source>
</evidence>
<comment type="caution">
    <text evidence="2">The sequence shown here is derived from an EMBL/GenBank/DDBJ whole genome shotgun (WGS) entry which is preliminary data.</text>
</comment>
<evidence type="ECO:0000313" key="3">
    <source>
        <dbReference type="Proteomes" id="UP000561459"/>
    </source>
</evidence>
<dbReference type="Proteomes" id="UP000561459">
    <property type="component" value="Unassembled WGS sequence"/>
</dbReference>
<dbReference type="AlphaFoldDB" id="A0A7W6C9E1"/>
<evidence type="ECO:0000313" key="2">
    <source>
        <dbReference type="EMBL" id="MBB3940812.1"/>
    </source>
</evidence>
<feature type="signal peptide" evidence="1">
    <location>
        <begin position="1"/>
        <end position="27"/>
    </location>
</feature>
<reference evidence="2 3" key="1">
    <citation type="submission" date="2020-08" db="EMBL/GenBank/DDBJ databases">
        <title>Genomic Encyclopedia of Type Strains, Phase IV (KMG-IV): sequencing the most valuable type-strain genomes for metagenomic binning, comparative biology and taxonomic classification.</title>
        <authorList>
            <person name="Goeker M."/>
        </authorList>
    </citation>
    <scope>NUCLEOTIDE SEQUENCE [LARGE SCALE GENOMIC DNA]</scope>
    <source>
        <strain evidence="2 3">DSM 27568</strain>
    </source>
</reference>
<keyword evidence="1" id="KW-0732">Signal</keyword>
<protein>
    <recommendedName>
        <fullName evidence="4">S-adenosyl-L-homocysteine hydrolase</fullName>
    </recommendedName>
</protein>
<dbReference type="RefSeq" id="WP_183617404.1">
    <property type="nucleotide sequence ID" value="NZ_JACIDY010000006.1"/>
</dbReference>
<sequence>MRNLTKRMAISGLGTALAISFAVPAVAAPAMTNAEKLYRLDMMLRVTGAQCSATTSDFRQDYAAFWQAHRSDLGWASNTVWSRLAQRYGNANVGRAFDRVSYGISSEFGSGHPWLGCADLKAVTHGLALVQGTGTLVEVADQILPYRHIPRRTDAVY</sequence>
<name>A0A7W6C9E1_9SPHN</name>
<keyword evidence="3" id="KW-1185">Reference proteome</keyword>
<evidence type="ECO:0000256" key="1">
    <source>
        <dbReference type="SAM" id="SignalP"/>
    </source>
</evidence>
<dbReference type="EMBL" id="JACIDY010000006">
    <property type="protein sequence ID" value="MBB3940812.1"/>
    <property type="molecule type" value="Genomic_DNA"/>
</dbReference>
<feature type="chain" id="PRO_5031385399" description="S-adenosyl-L-homocysteine hydrolase" evidence="1">
    <location>
        <begin position="28"/>
        <end position="157"/>
    </location>
</feature>
<accession>A0A7W6C9E1</accession>
<proteinExistence type="predicted"/>
<organism evidence="2 3">
    <name type="scientific">Novosphingobium fluoreni</name>
    <dbReference type="NCBI Taxonomy" id="1391222"/>
    <lineage>
        <taxon>Bacteria</taxon>
        <taxon>Pseudomonadati</taxon>
        <taxon>Pseudomonadota</taxon>
        <taxon>Alphaproteobacteria</taxon>
        <taxon>Sphingomonadales</taxon>
        <taxon>Sphingomonadaceae</taxon>
        <taxon>Novosphingobium</taxon>
    </lineage>
</organism>
<gene>
    <name evidence="2" type="ORF">GGR39_002475</name>
</gene>